<keyword evidence="3" id="KW-0732">Signal</keyword>
<proteinExistence type="inferred from homology"/>
<dbReference type="InterPro" id="IPR038404">
    <property type="entry name" value="TRAP_DctP_sf"/>
</dbReference>
<organism evidence="4">
    <name type="scientific">bioreactor metagenome</name>
    <dbReference type="NCBI Taxonomy" id="1076179"/>
    <lineage>
        <taxon>unclassified sequences</taxon>
        <taxon>metagenomes</taxon>
        <taxon>ecological metagenomes</taxon>
    </lineage>
</organism>
<evidence type="ECO:0000313" key="4">
    <source>
        <dbReference type="EMBL" id="MPN22894.1"/>
    </source>
</evidence>
<comment type="caution">
    <text evidence="4">The sequence shown here is derived from an EMBL/GenBank/DDBJ whole genome shotgun (WGS) entry which is preliminary data.</text>
</comment>
<sequence>MTLAHYTTAQFFVQGNFEWWDSLSDKEKEVLLKAGADAAESIRGSIADSEDKAYNVIKDGGVEIYALNDEERAAFVKATESVRSEFMQQTGEISHKLMEILESID</sequence>
<dbReference type="Gene3D" id="3.40.190.170">
    <property type="entry name" value="Bacterial extracellular solute-binding protein, family 7"/>
    <property type="match status" value="1"/>
</dbReference>
<evidence type="ECO:0000256" key="1">
    <source>
        <dbReference type="ARBA" id="ARBA00009023"/>
    </source>
</evidence>
<name>A0A645GG89_9ZZZZ</name>
<comment type="similarity">
    <text evidence="1">Belongs to the bacterial solute-binding protein 7 family.</text>
</comment>
<dbReference type="InterPro" id="IPR018389">
    <property type="entry name" value="DctP_fam"/>
</dbReference>
<dbReference type="GO" id="GO:0055085">
    <property type="term" value="P:transmembrane transport"/>
    <property type="evidence" value="ECO:0007669"/>
    <property type="project" value="InterPro"/>
</dbReference>
<gene>
    <name evidence="4" type="ORF">SDC9_170279</name>
</gene>
<evidence type="ECO:0000256" key="2">
    <source>
        <dbReference type="ARBA" id="ARBA00022448"/>
    </source>
</evidence>
<dbReference type="PANTHER" id="PTHR33376:SF7">
    <property type="entry name" value="C4-DICARBOXYLATE-BINDING PROTEIN DCTB"/>
    <property type="match status" value="1"/>
</dbReference>
<dbReference type="EMBL" id="VSSQ01071238">
    <property type="protein sequence ID" value="MPN22894.1"/>
    <property type="molecule type" value="Genomic_DNA"/>
</dbReference>
<keyword evidence="2" id="KW-0813">Transport</keyword>
<dbReference type="PANTHER" id="PTHR33376">
    <property type="match status" value="1"/>
</dbReference>
<evidence type="ECO:0000256" key="3">
    <source>
        <dbReference type="ARBA" id="ARBA00022729"/>
    </source>
</evidence>
<reference evidence="4" key="1">
    <citation type="submission" date="2019-08" db="EMBL/GenBank/DDBJ databases">
        <authorList>
            <person name="Kucharzyk K."/>
            <person name="Murdoch R.W."/>
            <person name="Higgins S."/>
            <person name="Loffler F."/>
        </authorList>
    </citation>
    <scope>NUCLEOTIDE SEQUENCE</scope>
</reference>
<accession>A0A645GG89</accession>
<evidence type="ECO:0008006" key="5">
    <source>
        <dbReference type="Google" id="ProtNLM"/>
    </source>
</evidence>
<dbReference type="Pfam" id="PF03480">
    <property type="entry name" value="DctP"/>
    <property type="match status" value="1"/>
</dbReference>
<protein>
    <recommendedName>
        <fullName evidence="5">Solute-binding protein</fullName>
    </recommendedName>
</protein>
<dbReference type="AlphaFoldDB" id="A0A645GG89"/>